<evidence type="ECO:0000256" key="2">
    <source>
        <dbReference type="ARBA" id="ARBA00022737"/>
    </source>
</evidence>
<sequence>MKQANTIGQTTAEILTSILAVAACNAKKRATGRSSSAILPSPTSAESSATSDESSGKSLLSPAPSDNKPQSSDSTASAPSAPSYRRRLRLGLLSVIPEGSTEKRYVCPACGKDYKNANGVKYHLNKFHSDGQGIPPLLYIGGFGAGDDDDDGDDGEDASGGEKAAPLPPPVPVEEPAVVDLERPFLCFLEGCDRELKTLNGLKYHVKAVHATLLAEAEHKNILEGYEIPEVSDTLLKAGSSVSATPASDRRATCRKQSRHHREAPRRRQRKLFLLLHQSRLMPRSESLLRLTLMMRKIQFLLLLAR</sequence>
<feature type="compositionally biased region" description="Basic residues" evidence="6">
    <location>
        <begin position="253"/>
        <end position="267"/>
    </location>
</feature>
<dbReference type="AlphaFoldDB" id="A0A1Y2CIX6"/>
<evidence type="ECO:0000256" key="1">
    <source>
        <dbReference type="ARBA" id="ARBA00022723"/>
    </source>
</evidence>
<dbReference type="PANTHER" id="PTHR23057">
    <property type="entry name" value="JUXTAPOSED WITH ANOTHER ZINC FINGER PROTEIN 1"/>
    <property type="match status" value="1"/>
</dbReference>
<evidence type="ECO:0000313" key="9">
    <source>
        <dbReference type="Proteomes" id="UP000193642"/>
    </source>
</evidence>
<dbReference type="PROSITE" id="PS00028">
    <property type="entry name" value="ZINC_FINGER_C2H2_1"/>
    <property type="match status" value="2"/>
</dbReference>
<dbReference type="PANTHER" id="PTHR23057:SF0">
    <property type="entry name" value="JUXTAPOSED WITH ANOTHER ZINC FINGER PROTEIN 1"/>
    <property type="match status" value="1"/>
</dbReference>
<feature type="compositionally biased region" description="Acidic residues" evidence="6">
    <location>
        <begin position="146"/>
        <end position="159"/>
    </location>
</feature>
<dbReference type="PROSITE" id="PS50157">
    <property type="entry name" value="ZINC_FINGER_C2H2_2"/>
    <property type="match status" value="1"/>
</dbReference>
<dbReference type="GO" id="GO:0008270">
    <property type="term" value="F:zinc ion binding"/>
    <property type="evidence" value="ECO:0007669"/>
    <property type="project" value="UniProtKB-KW"/>
</dbReference>
<keyword evidence="4" id="KW-0862">Zinc</keyword>
<gene>
    <name evidence="8" type="ORF">BCR33DRAFT_114672</name>
</gene>
<evidence type="ECO:0000256" key="3">
    <source>
        <dbReference type="ARBA" id="ARBA00022771"/>
    </source>
</evidence>
<dbReference type="EMBL" id="MCGO01000015">
    <property type="protein sequence ID" value="ORY46990.1"/>
    <property type="molecule type" value="Genomic_DNA"/>
</dbReference>
<feature type="region of interest" description="Disordered" evidence="6">
    <location>
        <begin position="239"/>
        <end position="267"/>
    </location>
</feature>
<proteinExistence type="predicted"/>
<evidence type="ECO:0000256" key="4">
    <source>
        <dbReference type="ARBA" id="ARBA00022833"/>
    </source>
</evidence>
<feature type="compositionally biased region" description="Low complexity" evidence="6">
    <location>
        <begin position="69"/>
        <end position="83"/>
    </location>
</feature>
<keyword evidence="1" id="KW-0479">Metal-binding</keyword>
<feature type="domain" description="C2H2-type" evidence="7">
    <location>
        <begin position="105"/>
        <end position="133"/>
    </location>
</feature>
<name>A0A1Y2CIX6_9FUNG</name>
<dbReference type="SMART" id="SM00355">
    <property type="entry name" value="ZnF_C2H2"/>
    <property type="match status" value="2"/>
</dbReference>
<keyword evidence="2" id="KW-0677">Repeat</keyword>
<evidence type="ECO:0000259" key="7">
    <source>
        <dbReference type="PROSITE" id="PS50157"/>
    </source>
</evidence>
<keyword evidence="3 5" id="KW-0863">Zinc-finger</keyword>
<dbReference type="SUPFAM" id="SSF57667">
    <property type="entry name" value="beta-beta-alpha zinc fingers"/>
    <property type="match status" value="2"/>
</dbReference>
<dbReference type="Proteomes" id="UP000193642">
    <property type="component" value="Unassembled WGS sequence"/>
</dbReference>
<feature type="compositionally biased region" description="Low complexity" evidence="6">
    <location>
        <begin position="40"/>
        <end position="53"/>
    </location>
</feature>
<keyword evidence="9" id="KW-1185">Reference proteome</keyword>
<evidence type="ECO:0000256" key="5">
    <source>
        <dbReference type="PROSITE-ProRule" id="PRU00042"/>
    </source>
</evidence>
<evidence type="ECO:0000256" key="6">
    <source>
        <dbReference type="SAM" id="MobiDB-lite"/>
    </source>
</evidence>
<dbReference type="STRING" id="329046.A0A1Y2CIX6"/>
<feature type="region of interest" description="Disordered" evidence="6">
    <location>
        <begin position="30"/>
        <end position="83"/>
    </location>
</feature>
<dbReference type="InterPro" id="IPR013087">
    <property type="entry name" value="Znf_C2H2_type"/>
</dbReference>
<organism evidence="8 9">
    <name type="scientific">Rhizoclosmatium globosum</name>
    <dbReference type="NCBI Taxonomy" id="329046"/>
    <lineage>
        <taxon>Eukaryota</taxon>
        <taxon>Fungi</taxon>
        <taxon>Fungi incertae sedis</taxon>
        <taxon>Chytridiomycota</taxon>
        <taxon>Chytridiomycota incertae sedis</taxon>
        <taxon>Chytridiomycetes</taxon>
        <taxon>Chytridiales</taxon>
        <taxon>Chytriomycetaceae</taxon>
        <taxon>Rhizoclosmatium</taxon>
    </lineage>
</organism>
<dbReference type="GO" id="GO:0005634">
    <property type="term" value="C:nucleus"/>
    <property type="evidence" value="ECO:0007669"/>
    <property type="project" value="TreeGrafter"/>
</dbReference>
<dbReference type="Gene3D" id="3.30.160.60">
    <property type="entry name" value="Classic Zinc Finger"/>
    <property type="match status" value="1"/>
</dbReference>
<comment type="caution">
    <text evidence="8">The sequence shown here is derived from an EMBL/GenBank/DDBJ whole genome shotgun (WGS) entry which is preliminary data.</text>
</comment>
<accession>A0A1Y2CIX6</accession>
<dbReference type="OrthoDB" id="2163630at2759"/>
<dbReference type="PROSITE" id="PS51257">
    <property type="entry name" value="PROKAR_LIPOPROTEIN"/>
    <property type="match status" value="1"/>
</dbReference>
<dbReference type="InterPro" id="IPR051580">
    <property type="entry name" value="ZnF-Chromatin_assoc"/>
</dbReference>
<protein>
    <recommendedName>
        <fullName evidence="7">C2H2-type domain-containing protein</fullName>
    </recommendedName>
</protein>
<evidence type="ECO:0000313" key="8">
    <source>
        <dbReference type="EMBL" id="ORY46990.1"/>
    </source>
</evidence>
<dbReference type="InterPro" id="IPR036236">
    <property type="entry name" value="Znf_C2H2_sf"/>
</dbReference>
<feature type="region of interest" description="Disordered" evidence="6">
    <location>
        <begin position="142"/>
        <end position="172"/>
    </location>
</feature>
<reference evidence="8 9" key="1">
    <citation type="submission" date="2016-07" db="EMBL/GenBank/DDBJ databases">
        <title>Pervasive Adenine N6-methylation of Active Genes in Fungi.</title>
        <authorList>
            <consortium name="DOE Joint Genome Institute"/>
            <person name="Mondo S.J."/>
            <person name="Dannebaum R.O."/>
            <person name="Kuo R.C."/>
            <person name="Labutti K."/>
            <person name="Haridas S."/>
            <person name="Kuo A."/>
            <person name="Salamov A."/>
            <person name="Ahrendt S.R."/>
            <person name="Lipzen A."/>
            <person name="Sullivan W."/>
            <person name="Andreopoulos W.B."/>
            <person name="Clum A."/>
            <person name="Lindquist E."/>
            <person name="Daum C."/>
            <person name="Ramamoorthy G.K."/>
            <person name="Gryganskyi A."/>
            <person name="Culley D."/>
            <person name="Magnuson J.K."/>
            <person name="James T.Y."/>
            <person name="O'Malley M.A."/>
            <person name="Stajich J.E."/>
            <person name="Spatafora J.W."/>
            <person name="Visel A."/>
            <person name="Grigoriev I.V."/>
        </authorList>
    </citation>
    <scope>NUCLEOTIDE SEQUENCE [LARGE SCALE GENOMIC DNA]</scope>
    <source>
        <strain evidence="8 9">JEL800</strain>
    </source>
</reference>